<feature type="domain" description="MacB-like periplasmic core" evidence="8">
    <location>
        <begin position="476"/>
        <end position="601"/>
    </location>
</feature>
<name>A0ABZ0W6J5_9BACT</name>
<dbReference type="InterPro" id="IPR025857">
    <property type="entry name" value="MacB_PCD"/>
</dbReference>
<keyword evidence="2" id="KW-1003">Cell membrane</keyword>
<dbReference type="Proteomes" id="UP001325680">
    <property type="component" value="Chromosome"/>
</dbReference>
<feature type="transmembrane region" description="Helical" evidence="6">
    <location>
        <begin position="711"/>
        <end position="737"/>
    </location>
</feature>
<dbReference type="Pfam" id="PF02687">
    <property type="entry name" value="FtsX"/>
    <property type="match status" value="2"/>
</dbReference>
<feature type="transmembrane region" description="Helical" evidence="6">
    <location>
        <begin position="749"/>
        <end position="771"/>
    </location>
</feature>
<dbReference type="InterPro" id="IPR050250">
    <property type="entry name" value="Macrolide_Exporter_MacB"/>
</dbReference>
<gene>
    <name evidence="9" type="ORF">U0035_21670</name>
</gene>
<evidence type="ECO:0000313" key="10">
    <source>
        <dbReference type="Proteomes" id="UP001325680"/>
    </source>
</evidence>
<feature type="transmembrane region" description="Helical" evidence="6">
    <location>
        <begin position="282"/>
        <end position="305"/>
    </location>
</feature>
<feature type="transmembrane region" description="Helical" evidence="6">
    <location>
        <begin position="332"/>
        <end position="357"/>
    </location>
</feature>
<accession>A0ABZ0W6J5</accession>
<evidence type="ECO:0000256" key="1">
    <source>
        <dbReference type="ARBA" id="ARBA00004651"/>
    </source>
</evidence>
<organism evidence="9 10">
    <name type="scientific">Niabella yanshanensis</name>
    <dbReference type="NCBI Taxonomy" id="577386"/>
    <lineage>
        <taxon>Bacteria</taxon>
        <taxon>Pseudomonadati</taxon>
        <taxon>Bacteroidota</taxon>
        <taxon>Chitinophagia</taxon>
        <taxon>Chitinophagales</taxon>
        <taxon>Chitinophagaceae</taxon>
        <taxon>Niabella</taxon>
    </lineage>
</organism>
<evidence type="ECO:0000256" key="5">
    <source>
        <dbReference type="ARBA" id="ARBA00023136"/>
    </source>
</evidence>
<feature type="domain" description="ABC3 transporter permease C-terminal" evidence="7">
    <location>
        <begin position="291"/>
        <end position="407"/>
    </location>
</feature>
<keyword evidence="5 6" id="KW-0472">Membrane</keyword>
<dbReference type="EMBL" id="CP139960">
    <property type="protein sequence ID" value="WQD38284.1"/>
    <property type="molecule type" value="Genomic_DNA"/>
</dbReference>
<evidence type="ECO:0000313" key="9">
    <source>
        <dbReference type="EMBL" id="WQD38284.1"/>
    </source>
</evidence>
<proteinExistence type="predicted"/>
<feature type="transmembrane region" description="Helical" evidence="6">
    <location>
        <begin position="426"/>
        <end position="446"/>
    </location>
</feature>
<keyword evidence="4 6" id="KW-1133">Transmembrane helix</keyword>
<dbReference type="InterPro" id="IPR003838">
    <property type="entry name" value="ABC3_permease_C"/>
</dbReference>
<feature type="transmembrane region" description="Helical" evidence="6">
    <location>
        <begin position="377"/>
        <end position="395"/>
    </location>
</feature>
<dbReference type="PANTHER" id="PTHR30572">
    <property type="entry name" value="MEMBRANE COMPONENT OF TRANSPORTER-RELATED"/>
    <property type="match status" value="1"/>
</dbReference>
<protein>
    <submittedName>
        <fullName evidence="9">ABC transporter permease</fullName>
    </submittedName>
</protein>
<keyword evidence="10" id="KW-1185">Reference proteome</keyword>
<dbReference type="Pfam" id="PF12704">
    <property type="entry name" value="MacB_PCD"/>
    <property type="match status" value="2"/>
</dbReference>
<evidence type="ECO:0000256" key="4">
    <source>
        <dbReference type="ARBA" id="ARBA00022989"/>
    </source>
</evidence>
<evidence type="ECO:0000256" key="2">
    <source>
        <dbReference type="ARBA" id="ARBA00022475"/>
    </source>
</evidence>
<comment type="subcellular location">
    <subcellularLocation>
        <location evidence="1">Cell membrane</location>
        <topology evidence="1">Multi-pass membrane protein</topology>
    </subcellularLocation>
</comment>
<keyword evidence="3 6" id="KW-0812">Transmembrane</keyword>
<evidence type="ECO:0000259" key="8">
    <source>
        <dbReference type="Pfam" id="PF12704"/>
    </source>
</evidence>
<dbReference type="PANTHER" id="PTHR30572:SF18">
    <property type="entry name" value="ABC-TYPE MACROLIDE FAMILY EXPORT SYSTEM PERMEASE COMPONENT 2"/>
    <property type="match status" value="1"/>
</dbReference>
<feature type="transmembrane region" description="Helical" evidence="6">
    <location>
        <begin position="667"/>
        <end position="690"/>
    </location>
</feature>
<sequence>MFRSYMKIAWRNILSSIGYSILNVTGLSIGMCVTLLIGLWVHQQYSFDRFLPEYQSVYRVQRNFNSNGDTLTFPTTSLKLADALRTQIPEVQYVAESDWTRNHVLLVGTKKLYVNGATAGADIFKILQHPFIKGNADAAFKNAYSIVLTQSLAKSLFGNEDAAINKTIRFDNAHDLTVTGIIKNVPSNATFTFDYIVPSSFVYATNPQIKIDGLSSFSNNNLQIFVKLKPGVSYEQVAPKIRNIEHAEKGNINALNSYVILQRMDRWHLYSNYINGKDTAGFLSYVKMFSIIGLLVLIIACINFVNLTTARSDKRAKEVGVRKAVGSQKKHLVIQFLTESFLLTTTAFVFAFLFTLLLLPVFNTFTQSHISVPAGSFYFWLAVTGCLFLITLLAGSRPAFHLSSFNPVKVLKGFSPTGQSSFPRKLLVIIQFSCSVALIISTLIIYKQIQYAKNRPSGYSLNRLMSTNINDDLQKNFTALKNELLSKGIASSVSTATSPATDVWWHSDIDYWPGKNAGETIEMGTILVSEDYFKTVGMNMHEGREFSNAYDSTSVIFNETAIQRLRLKNPVGQKITWQEKNYTIAGIVKDALMVSPFKKADPTMFFCVAGPQGNLLYRLSANKETQHSIVQLTAIFNKYAPAYPYEYAFSDQQYATKFNLEQLIGKLAALFASLSVFISCLGLFGLAAYVAEQRRKEIGIRKVLGASVRQVWILLSKYFLLLVLISCLIATPVSFYFLHKWLLNYDYRISIGASVFVLSALLSLLITFVTVSFQSIKAAIANPVKSLRTE</sequence>
<reference evidence="9 10" key="1">
    <citation type="submission" date="2023-12" db="EMBL/GenBank/DDBJ databases">
        <title>Genome sequencing and assembly of bacterial species from a model synthetic community.</title>
        <authorList>
            <person name="Hogle S.L."/>
        </authorList>
    </citation>
    <scope>NUCLEOTIDE SEQUENCE [LARGE SCALE GENOMIC DNA]</scope>
    <source>
        <strain evidence="9 10">HAMBI_3031</strain>
    </source>
</reference>
<feature type="domain" description="ABC3 transporter permease C-terminal" evidence="7">
    <location>
        <begin position="670"/>
        <end position="783"/>
    </location>
</feature>
<dbReference type="RefSeq" id="WP_114791055.1">
    <property type="nucleotide sequence ID" value="NZ_CP139960.1"/>
</dbReference>
<evidence type="ECO:0000256" key="3">
    <source>
        <dbReference type="ARBA" id="ARBA00022692"/>
    </source>
</evidence>
<feature type="domain" description="MacB-like periplasmic core" evidence="8">
    <location>
        <begin position="20"/>
        <end position="243"/>
    </location>
</feature>
<evidence type="ECO:0000256" key="6">
    <source>
        <dbReference type="SAM" id="Phobius"/>
    </source>
</evidence>
<feature type="transmembrane region" description="Helical" evidence="6">
    <location>
        <begin position="21"/>
        <end position="41"/>
    </location>
</feature>
<evidence type="ECO:0000259" key="7">
    <source>
        <dbReference type="Pfam" id="PF02687"/>
    </source>
</evidence>